<evidence type="ECO:0000313" key="2">
    <source>
        <dbReference type="EMBL" id="MBX40230.1"/>
    </source>
</evidence>
<keyword evidence="1" id="KW-0812">Transmembrane</keyword>
<dbReference type="AlphaFoldDB" id="A0A2P2NCR8"/>
<accession>A0A2P2NCR8</accession>
<evidence type="ECO:0000256" key="1">
    <source>
        <dbReference type="SAM" id="Phobius"/>
    </source>
</evidence>
<keyword evidence="1" id="KW-1133">Transmembrane helix</keyword>
<keyword evidence="1" id="KW-0472">Membrane</keyword>
<proteinExistence type="predicted"/>
<feature type="transmembrane region" description="Helical" evidence="1">
    <location>
        <begin position="12"/>
        <end position="37"/>
    </location>
</feature>
<sequence length="40" mass="4685">MGILLEMYDTAIFIFNTFLFTGFHFLLNFCSGIMLSIRFV</sequence>
<name>A0A2P2NCR8_RHIMU</name>
<protein>
    <submittedName>
        <fullName evidence="2">Uncharacterized protein</fullName>
    </submittedName>
</protein>
<organism evidence="2">
    <name type="scientific">Rhizophora mucronata</name>
    <name type="common">Asiatic mangrove</name>
    <dbReference type="NCBI Taxonomy" id="61149"/>
    <lineage>
        <taxon>Eukaryota</taxon>
        <taxon>Viridiplantae</taxon>
        <taxon>Streptophyta</taxon>
        <taxon>Embryophyta</taxon>
        <taxon>Tracheophyta</taxon>
        <taxon>Spermatophyta</taxon>
        <taxon>Magnoliopsida</taxon>
        <taxon>eudicotyledons</taxon>
        <taxon>Gunneridae</taxon>
        <taxon>Pentapetalae</taxon>
        <taxon>rosids</taxon>
        <taxon>fabids</taxon>
        <taxon>Malpighiales</taxon>
        <taxon>Rhizophoraceae</taxon>
        <taxon>Rhizophora</taxon>
    </lineage>
</organism>
<dbReference type="EMBL" id="GGEC01059746">
    <property type="protein sequence ID" value="MBX40230.1"/>
    <property type="molecule type" value="Transcribed_RNA"/>
</dbReference>
<reference evidence="2" key="1">
    <citation type="submission" date="2018-02" db="EMBL/GenBank/DDBJ databases">
        <title>Rhizophora mucronata_Transcriptome.</title>
        <authorList>
            <person name="Meera S.P."/>
            <person name="Sreeshan A."/>
            <person name="Augustine A."/>
        </authorList>
    </citation>
    <scope>NUCLEOTIDE SEQUENCE</scope>
    <source>
        <tissue evidence="2">Leaf</tissue>
    </source>
</reference>